<dbReference type="InterPro" id="IPR029058">
    <property type="entry name" value="AB_hydrolase_fold"/>
</dbReference>
<organism evidence="1 2">
    <name type="scientific">Taenia asiatica</name>
    <name type="common">Asian tapeworm</name>
    <dbReference type="NCBI Taxonomy" id="60517"/>
    <lineage>
        <taxon>Eukaryota</taxon>
        <taxon>Metazoa</taxon>
        <taxon>Spiralia</taxon>
        <taxon>Lophotrochozoa</taxon>
        <taxon>Platyhelminthes</taxon>
        <taxon>Cestoda</taxon>
        <taxon>Eucestoda</taxon>
        <taxon>Cyclophyllidea</taxon>
        <taxon>Taeniidae</taxon>
        <taxon>Taenia</taxon>
    </lineage>
</organism>
<dbReference type="Gene3D" id="3.40.50.1820">
    <property type="entry name" value="alpha/beta hydrolase"/>
    <property type="match status" value="1"/>
</dbReference>
<name>A0A3P6QTZ1_TAEAS</name>
<dbReference type="OrthoDB" id="9974421at2759"/>
<reference evidence="1 2" key="1">
    <citation type="submission" date="2018-11" db="EMBL/GenBank/DDBJ databases">
        <authorList>
            <consortium name="Pathogen Informatics"/>
        </authorList>
    </citation>
    <scope>NUCLEOTIDE SEQUENCE [LARGE SCALE GENOMIC DNA]</scope>
</reference>
<dbReference type="AlphaFoldDB" id="A0A3P6QTZ1"/>
<accession>A0A3P6QTZ1</accession>
<proteinExistence type="predicted"/>
<dbReference type="SUPFAM" id="SSF53474">
    <property type="entry name" value="alpha/beta-Hydrolases"/>
    <property type="match status" value="1"/>
</dbReference>
<keyword evidence="2" id="KW-1185">Reference proteome</keyword>
<sequence>MDAVGVPVTVYWGGQDWLVSPQDMSRIISELSRKPDAQIRDVYLWDYNHLDFVWGLDAASRIYNDIINFFRRYQWALPSPSLATLL</sequence>
<dbReference type="EMBL" id="UYRS01020816">
    <property type="protein sequence ID" value="VDK49517.1"/>
    <property type="molecule type" value="Genomic_DNA"/>
</dbReference>
<evidence type="ECO:0000313" key="2">
    <source>
        <dbReference type="Proteomes" id="UP000282613"/>
    </source>
</evidence>
<dbReference type="Proteomes" id="UP000282613">
    <property type="component" value="Unassembled WGS sequence"/>
</dbReference>
<evidence type="ECO:0000313" key="1">
    <source>
        <dbReference type="EMBL" id="VDK49517.1"/>
    </source>
</evidence>
<gene>
    <name evidence="1" type="ORF">TASK_LOCUS10176</name>
</gene>
<dbReference type="PANTHER" id="PTHR11005">
    <property type="entry name" value="LYSOSOMAL ACID LIPASE-RELATED"/>
    <property type="match status" value="1"/>
</dbReference>
<protein>
    <submittedName>
        <fullName evidence="1">Uncharacterized protein</fullName>
    </submittedName>
</protein>